<dbReference type="GO" id="GO:0030659">
    <property type="term" value="C:cytoplasmic vesicle membrane"/>
    <property type="evidence" value="ECO:0007669"/>
    <property type="project" value="UniProtKB-SubCell"/>
</dbReference>
<dbReference type="PROSITE" id="PS50200">
    <property type="entry name" value="RA"/>
    <property type="match status" value="1"/>
</dbReference>
<dbReference type="Gene3D" id="3.30.1520.10">
    <property type="entry name" value="Phox-like domain"/>
    <property type="match status" value="1"/>
</dbReference>
<keyword evidence="7" id="KW-0967">Endosome</keyword>
<feature type="compositionally biased region" description="Low complexity" evidence="13">
    <location>
        <begin position="354"/>
        <end position="374"/>
    </location>
</feature>
<dbReference type="SMART" id="SM00312">
    <property type="entry name" value="PX"/>
    <property type="match status" value="1"/>
</dbReference>
<dbReference type="FunFam" id="3.30.1520.10:FF:000008">
    <property type="entry name" value="Sorting nexin-17 isoform1"/>
    <property type="match status" value="1"/>
</dbReference>
<dbReference type="InterPro" id="IPR040842">
    <property type="entry name" value="SNX17/31_FERM"/>
</dbReference>
<keyword evidence="9" id="KW-0446">Lipid-binding</keyword>
<evidence type="ECO:0000256" key="11">
    <source>
        <dbReference type="ARBA" id="ARBA00023329"/>
    </source>
</evidence>
<dbReference type="CDD" id="cd06885">
    <property type="entry name" value="PX_SNX17_31"/>
    <property type="match status" value="1"/>
</dbReference>
<evidence type="ECO:0000256" key="2">
    <source>
        <dbReference type="ARBA" id="ARBA00004412"/>
    </source>
</evidence>
<dbReference type="EMBL" id="KZ308546">
    <property type="protein sequence ID" value="KAG8231282.1"/>
    <property type="molecule type" value="Genomic_DNA"/>
</dbReference>
<dbReference type="InterPro" id="IPR011993">
    <property type="entry name" value="PH-like_dom_sf"/>
</dbReference>
<evidence type="ECO:0000256" key="6">
    <source>
        <dbReference type="ARBA" id="ARBA00022490"/>
    </source>
</evidence>
<evidence type="ECO:0000259" key="14">
    <source>
        <dbReference type="PROSITE" id="PS50195"/>
    </source>
</evidence>
<protein>
    <recommendedName>
        <fullName evidence="4">Sorting nexin-17</fullName>
    </recommendedName>
</protein>
<dbReference type="InterPro" id="IPR028666">
    <property type="entry name" value="SNX17_FERM_N"/>
</dbReference>
<comment type="similarity">
    <text evidence="3">Belongs to the sorting nexin family.</text>
</comment>
<dbReference type="AlphaFoldDB" id="A0A8K0KBE3"/>
<comment type="function">
    <text evidence="12">Critical regulator of endosomal recycling of numerous surface proteins, including integrins, signaling receptor and channels. Binds to NPxY sequences in the cytoplasmic tails of target cargos. Associates with retriever and CCC complexes to prevent lysosomal degradation and promote cell surface recycling of numerous cargos such as integrins ITGB1, ITGB5 and their associated alpha subunits. Also required for maintenance of normal cell surface levels of APP and LRP1. Interacts with membranes containing phosphatidylinositol 3-phosphate (PtdIns(3P)).</text>
</comment>
<evidence type="ECO:0000256" key="12">
    <source>
        <dbReference type="ARBA" id="ARBA00045612"/>
    </source>
</evidence>
<evidence type="ECO:0000313" key="16">
    <source>
        <dbReference type="EMBL" id="KAG8231282.1"/>
    </source>
</evidence>
<reference evidence="16" key="2">
    <citation type="submission" date="2017-10" db="EMBL/GenBank/DDBJ databases">
        <title>Ladona fulva Genome sequencing and assembly.</title>
        <authorList>
            <person name="Murali S."/>
            <person name="Richards S."/>
            <person name="Bandaranaike D."/>
            <person name="Bellair M."/>
            <person name="Blankenburg K."/>
            <person name="Chao H."/>
            <person name="Dinh H."/>
            <person name="Doddapaneni H."/>
            <person name="Dugan-Rocha S."/>
            <person name="Elkadiri S."/>
            <person name="Gnanaolivu R."/>
            <person name="Hernandez B."/>
            <person name="Skinner E."/>
            <person name="Javaid M."/>
            <person name="Lee S."/>
            <person name="Li M."/>
            <person name="Ming W."/>
            <person name="Munidasa M."/>
            <person name="Muniz J."/>
            <person name="Nguyen L."/>
            <person name="Hughes D."/>
            <person name="Osuji N."/>
            <person name="Pu L.-L."/>
            <person name="Puazo M."/>
            <person name="Qu C."/>
            <person name="Quiroz J."/>
            <person name="Raj R."/>
            <person name="Weissenberger G."/>
            <person name="Xin Y."/>
            <person name="Zou X."/>
            <person name="Han Y."/>
            <person name="Worley K."/>
            <person name="Muzny D."/>
            <person name="Gibbs R."/>
        </authorList>
    </citation>
    <scope>NUCLEOTIDE SEQUENCE</scope>
    <source>
        <strain evidence="16">Sampled in the wild</strain>
    </source>
</reference>
<evidence type="ECO:0000256" key="8">
    <source>
        <dbReference type="ARBA" id="ARBA00022927"/>
    </source>
</evidence>
<dbReference type="GO" id="GO:0005769">
    <property type="term" value="C:early endosome"/>
    <property type="evidence" value="ECO:0007669"/>
    <property type="project" value="UniProtKB-SubCell"/>
</dbReference>
<dbReference type="CDD" id="cd16121">
    <property type="entry name" value="FERM_F1_SNX17"/>
    <property type="match status" value="1"/>
</dbReference>
<comment type="caution">
    <text evidence="16">The sequence shown here is derived from an EMBL/GenBank/DDBJ whole genome shotgun (WGS) entry which is preliminary data.</text>
</comment>
<dbReference type="Pfam" id="PF18116">
    <property type="entry name" value="SNX17_FERM_C"/>
    <property type="match status" value="2"/>
</dbReference>
<dbReference type="GO" id="GO:0032456">
    <property type="term" value="P:endocytic recycling"/>
    <property type="evidence" value="ECO:0007669"/>
    <property type="project" value="TreeGrafter"/>
</dbReference>
<dbReference type="PROSITE" id="PS50195">
    <property type="entry name" value="PX"/>
    <property type="match status" value="1"/>
</dbReference>
<dbReference type="GO" id="GO:0007165">
    <property type="term" value="P:signal transduction"/>
    <property type="evidence" value="ECO:0007669"/>
    <property type="project" value="InterPro"/>
</dbReference>
<evidence type="ECO:0000256" key="5">
    <source>
        <dbReference type="ARBA" id="ARBA00022448"/>
    </source>
</evidence>
<dbReference type="PANTHER" id="PTHR12431">
    <property type="entry name" value="SORTING NEXIN 17 AND 27"/>
    <property type="match status" value="1"/>
</dbReference>
<evidence type="ECO:0000259" key="15">
    <source>
        <dbReference type="PROSITE" id="PS50200"/>
    </source>
</evidence>
<reference evidence="16" key="1">
    <citation type="submission" date="2013-04" db="EMBL/GenBank/DDBJ databases">
        <authorList>
            <person name="Qu J."/>
            <person name="Murali S.C."/>
            <person name="Bandaranaike D."/>
            <person name="Bellair M."/>
            <person name="Blankenburg K."/>
            <person name="Chao H."/>
            <person name="Dinh H."/>
            <person name="Doddapaneni H."/>
            <person name="Downs B."/>
            <person name="Dugan-Rocha S."/>
            <person name="Elkadiri S."/>
            <person name="Gnanaolivu R.D."/>
            <person name="Hernandez B."/>
            <person name="Javaid M."/>
            <person name="Jayaseelan J.C."/>
            <person name="Lee S."/>
            <person name="Li M."/>
            <person name="Ming W."/>
            <person name="Munidasa M."/>
            <person name="Muniz J."/>
            <person name="Nguyen L."/>
            <person name="Ongeri F."/>
            <person name="Osuji N."/>
            <person name="Pu L.-L."/>
            <person name="Puazo M."/>
            <person name="Qu C."/>
            <person name="Quiroz J."/>
            <person name="Raj R."/>
            <person name="Weissenberger G."/>
            <person name="Xin Y."/>
            <person name="Zou X."/>
            <person name="Han Y."/>
            <person name="Richards S."/>
            <person name="Worley K."/>
            <person name="Muzny D."/>
            <person name="Gibbs R."/>
        </authorList>
    </citation>
    <scope>NUCLEOTIDE SEQUENCE</scope>
    <source>
        <strain evidence="16">Sampled in the wild</strain>
    </source>
</reference>
<dbReference type="InterPro" id="IPR048763">
    <property type="entry name" value="SNX17-31_FERM_F1"/>
</dbReference>
<dbReference type="Pfam" id="PF21271">
    <property type="entry name" value="SNX17-31_F2_FERM"/>
    <property type="match status" value="1"/>
</dbReference>
<comment type="subcellular location">
    <subcellularLocation>
        <location evidence="1">Cytoplasmic vesicle membrane</location>
        <topology evidence="1">Peripheral membrane protein</topology>
        <orientation evidence="1">Cytoplasmic side</orientation>
    </subcellularLocation>
    <subcellularLocation>
        <location evidence="2">Early endosome</location>
    </subcellularLocation>
</comment>
<keyword evidence="8" id="KW-0653">Protein transport</keyword>
<keyword evidence="10" id="KW-0472">Membrane</keyword>
<dbReference type="Pfam" id="PF21273">
    <property type="entry name" value="SNX17-27-31_F1_FERM"/>
    <property type="match status" value="1"/>
</dbReference>
<name>A0A8K0KBE3_LADFU</name>
<dbReference type="CDD" id="cd13337">
    <property type="entry name" value="FERM-like_C_SNX17"/>
    <property type="match status" value="1"/>
</dbReference>
<feature type="region of interest" description="Disordered" evidence="13">
    <location>
        <begin position="462"/>
        <end position="526"/>
    </location>
</feature>
<dbReference type="InterPro" id="IPR000159">
    <property type="entry name" value="RA_dom"/>
</dbReference>
<evidence type="ECO:0000256" key="3">
    <source>
        <dbReference type="ARBA" id="ARBA00010883"/>
    </source>
</evidence>
<dbReference type="FunFam" id="2.30.29.30:FF:000145">
    <property type="entry name" value="Sorting nexin-17 isoform1"/>
    <property type="match status" value="1"/>
</dbReference>
<dbReference type="InterPro" id="IPR037836">
    <property type="entry name" value="SNX17_FERM-like_dom"/>
</dbReference>
<feature type="domain" description="Ras-associating" evidence="15">
    <location>
        <begin position="124"/>
        <end position="214"/>
    </location>
</feature>
<organism evidence="16 17">
    <name type="scientific">Ladona fulva</name>
    <name type="common">Scarce chaser dragonfly</name>
    <name type="synonym">Libellula fulva</name>
    <dbReference type="NCBI Taxonomy" id="123851"/>
    <lineage>
        <taxon>Eukaryota</taxon>
        <taxon>Metazoa</taxon>
        <taxon>Ecdysozoa</taxon>
        <taxon>Arthropoda</taxon>
        <taxon>Hexapoda</taxon>
        <taxon>Insecta</taxon>
        <taxon>Pterygota</taxon>
        <taxon>Palaeoptera</taxon>
        <taxon>Odonata</taxon>
        <taxon>Epiprocta</taxon>
        <taxon>Anisoptera</taxon>
        <taxon>Libelluloidea</taxon>
        <taxon>Libellulidae</taxon>
        <taxon>Ladona</taxon>
    </lineage>
</organism>
<proteinExistence type="inferred from homology"/>
<dbReference type="InterPro" id="IPR001683">
    <property type="entry name" value="PX_dom"/>
</dbReference>
<evidence type="ECO:0000256" key="7">
    <source>
        <dbReference type="ARBA" id="ARBA00022753"/>
    </source>
</evidence>
<dbReference type="Gene3D" id="1.20.80.60">
    <property type="match status" value="1"/>
</dbReference>
<evidence type="ECO:0000256" key="1">
    <source>
        <dbReference type="ARBA" id="ARBA00004180"/>
    </source>
</evidence>
<dbReference type="OrthoDB" id="5772781at2759"/>
<dbReference type="InterPro" id="IPR036871">
    <property type="entry name" value="PX_dom_sf"/>
</dbReference>
<evidence type="ECO:0000256" key="9">
    <source>
        <dbReference type="ARBA" id="ARBA00023121"/>
    </source>
</evidence>
<sequence length="526" mass="59381">MHFSIPDTEEFSDDSGSTYMGYNLHINGSFHCTVRYRQLHHLHEQLKKEFNTKPLPYFPSKKILPLTPSQLEERRAQLEKYIQTVGQDSIIINSEIFNGFLLCAQYETRKLFECRVGGNWDERDEVELEVFLMNGFKVSLRINSSNCSSKVLEKVSQHIRLPPDLINYFSLFLIKKEEDGQLTILRKLQDFESPYISQKSMNCLTRVVLRKSYWDPAYDDILMRDSVALNLLYVQTVADVERGGWLLRDDCSKWEDAQAMLASLQAKGAKKEYLEAAQRCLRHYGFIHFGTCVCNSPIPGTPATVSIGPREMVLRLLVNGDGGVKECVFKVTRMRCWRITTLHDRKESGRESETSSSSSSTPSSSSSSPSSSGRPMEGKSLQPQLELSFEYLFSRDKLQWVTLMSEQAILISMCLRDVVDELLLKRNEKSVGSERSMGRSGKWTYMRLDGSVVPHPLPVHVHKNGRISGQSGEGKMNSHFSNESSPVSEGAKLPSATPPSRPVTLSPPSVAPVENDAFEGIGDEDL</sequence>
<feature type="domain" description="PX" evidence="14">
    <location>
        <begin position="1"/>
        <end position="108"/>
    </location>
</feature>
<dbReference type="GO" id="GO:0006886">
    <property type="term" value="P:intracellular protein transport"/>
    <property type="evidence" value="ECO:0007669"/>
    <property type="project" value="TreeGrafter"/>
</dbReference>
<keyword evidence="17" id="KW-1185">Reference proteome</keyword>
<feature type="compositionally biased region" description="Polar residues" evidence="13">
    <location>
        <begin position="478"/>
        <end position="487"/>
    </location>
</feature>
<evidence type="ECO:0000313" key="17">
    <source>
        <dbReference type="Proteomes" id="UP000792457"/>
    </source>
</evidence>
<dbReference type="SUPFAM" id="SSF64268">
    <property type="entry name" value="PX domain"/>
    <property type="match status" value="1"/>
</dbReference>
<dbReference type="PANTHER" id="PTHR12431:SF14">
    <property type="entry name" value="LD15323P"/>
    <property type="match status" value="1"/>
</dbReference>
<gene>
    <name evidence="16" type="ORF">J437_LFUL010320</name>
</gene>
<feature type="region of interest" description="Disordered" evidence="13">
    <location>
        <begin position="347"/>
        <end position="379"/>
    </location>
</feature>
<evidence type="ECO:0000256" key="10">
    <source>
        <dbReference type="ARBA" id="ARBA00023136"/>
    </source>
</evidence>
<keyword evidence="6" id="KW-0963">Cytoplasm</keyword>
<dbReference type="GO" id="GO:0035091">
    <property type="term" value="F:phosphatidylinositol binding"/>
    <property type="evidence" value="ECO:0007669"/>
    <property type="project" value="InterPro"/>
</dbReference>
<evidence type="ECO:0000256" key="13">
    <source>
        <dbReference type="SAM" id="MobiDB-lite"/>
    </source>
</evidence>
<dbReference type="InterPro" id="IPR048767">
    <property type="entry name" value="SNX17-31_FERM_F2"/>
</dbReference>
<evidence type="ECO:0000256" key="4">
    <source>
        <dbReference type="ARBA" id="ARBA00015282"/>
    </source>
</evidence>
<dbReference type="Proteomes" id="UP000792457">
    <property type="component" value="Unassembled WGS sequence"/>
</dbReference>
<dbReference type="Pfam" id="PF00787">
    <property type="entry name" value="PX"/>
    <property type="match status" value="1"/>
</dbReference>
<dbReference type="Gene3D" id="2.30.29.30">
    <property type="entry name" value="Pleckstrin-homology domain (PH domain)/Phosphotyrosine-binding domain (PTB)"/>
    <property type="match status" value="1"/>
</dbReference>
<dbReference type="Gene3D" id="3.10.20.90">
    <property type="entry name" value="Phosphatidylinositol 3-kinase Catalytic Subunit, Chain A, domain 1"/>
    <property type="match status" value="1"/>
</dbReference>
<accession>A0A8K0KBE3</accession>
<keyword evidence="11" id="KW-0968">Cytoplasmic vesicle</keyword>
<keyword evidence="5" id="KW-0813">Transport</keyword>